<feature type="transmembrane region" description="Helical" evidence="1">
    <location>
        <begin position="276"/>
        <end position="299"/>
    </location>
</feature>
<dbReference type="STRING" id="71999.KPaMU14_01975"/>
<feature type="transmembrane region" description="Helical" evidence="1">
    <location>
        <begin position="427"/>
        <end position="447"/>
    </location>
</feature>
<feature type="transmembrane region" description="Helical" evidence="1">
    <location>
        <begin position="333"/>
        <end position="354"/>
    </location>
</feature>
<feature type="transmembrane region" description="Helical" evidence="1">
    <location>
        <begin position="113"/>
        <end position="138"/>
    </location>
</feature>
<feature type="transmembrane region" description="Helical" evidence="1">
    <location>
        <begin position="185"/>
        <end position="207"/>
    </location>
</feature>
<evidence type="ECO:0008006" key="4">
    <source>
        <dbReference type="Google" id="ProtNLM"/>
    </source>
</evidence>
<feature type="transmembrane region" description="Helical" evidence="1">
    <location>
        <begin position="374"/>
        <end position="391"/>
    </location>
</feature>
<comment type="caution">
    <text evidence="2">The sequence shown here is derived from an EMBL/GenBank/DDBJ whole genome shotgun (WGS) entry which is preliminary data.</text>
</comment>
<dbReference type="Proteomes" id="UP000009877">
    <property type="component" value="Unassembled WGS sequence"/>
</dbReference>
<dbReference type="AlphaFoldDB" id="M2XUV7"/>
<proteinExistence type="predicted"/>
<feature type="transmembrane region" description="Helical" evidence="1">
    <location>
        <begin position="397"/>
        <end position="415"/>
    </location>
</feature>
<keyword evidence="1" id="KW-0472">Membrane</keyword>
<dbReference type="RefSeq" id="WP_006214686.1">
    <property type="nucleotide sequence ID" value="NZ_ANHZ02000011.1"/>
</dbReference>
<feature type="transmembrane region" description="Helical" evidence="1">
    <location>
        <begin position="227"/>
        <end position="256"/>
    </location>
</feature>
<keyword evidence="1" id="KW-1133">Transmembrane helix</keyword>
<organism evidence="2 3">
    <name type="scientific">Kocuria palustris PEL</name>
    <dbReference type="NCBI Taxonomy" id="1236550"/>
    <lineage>
        <taxon>Bacteria</taxon>
        <taxon>Bacillati</taxon>
        <taxon>Actinomycetota</taxon>
        <taxon>Actinomycetes</taxon>
        <taxon>Micrococcales</taxon>
        <taxon>Micrococcaceae</taxon>
        <taxon>Kocuria</taxon>
    </lineage>
</organism>
<evidence type="ECO:0000313" key="3">
    <source>
        <dbReference type="Proteomes" id="UP000009877"/>
    </source>
</evidence>
<feature type="transmembrane region" description="Helical" evidence="1">
    <location>
        <begin position="61"/>
        <end position="92"/>
    </location>
</feature>
<protein>
    <recommendedName>
        <fullName evidence="4">Amino acid transporter</fullName>
    </recommendedName>
</protein>
<dbReference type="EMBL" id="ANHZ02000011">
    <property type="protein sequence ID" value="EME36598.1"/>
    <property type="molecule type" value="Genomic_DNA"/>
</dbReference>
<keyword evidence="1" id="KW-0812">Transmembrane</keyword>
<keyword evidence="3" id="KW-1185">Reference proteome</keyword>
<accession>M2XUV7</accession>
<sequence length="654" mass="70462">MYAVIAPPSRAAAWLLAGSPSASYGAPHRRPDRDEKTHPWWKVMCLSGVDYFSTLGYQPGIAILAAGLISPLATLVLVAVTLFGALPVYRWVAVASPHGAGSIRMLETLLPRWSGKVLVLCLLGFAITDFVITMTLSSADAAVHIVENPHVPAEAHHWQFWVTVGLLLLLGAVFMAGFSEAISVAVVLVPVYLSLNAVVLAVGWWQIARSQEIGFAQWWHAALSQHSSPWAAVAVAALVFPKLALGLSGFETGVSVMPLVRTSRGLRGRVEGTRRLLTTAALIMAGFLLTSSLVCTILIPAGDFEPGGAANGRALAYLAHSLLGETFGSVYDLSTVLILWFAGASAMAGLLNLIPRYLPRYGMAPEWTRAPRPLVLTILAAALVVTAVFRADVDAQGGAYATGVLVLMLSASFASTLSAGKRGHRRAAVGFAAITVVIAYTTADNMISRPDGLHVALVFIAALLAASFASRVWRASELRIRSIDFDETSQDWLRSCRGRTVRLIAHRPRTQLGAAGAQAQQLLLSDPDLAEKLRDEREWHRLPSADGVLFVEVTLRDPSDFEDRLRVSAHEIDGHRVLRAEGSSVPTCLAGVALAVRDRTGRPSHLYLEWSDGSPLVNSLRFLLLGRGQTATAVHEVLRRAVPRKQDRPFVHVT</sequence>
<gene>
    <name evidence="2" type="ORF">C884_00272</name>
</gene>
<feature type="transmembrane region" description="Helical" evidence="1">
    <location>
        <begin position="453"/>
        <end position="473"/>
    </location>
</feature>
<evidence type="ECO:0000256" key="1">
    <source>
        <dbReference type="SAM" id="Phobius"/>
    </source>
</evidence>
<name>M2XUV7_9MICC</name>
<reference evidence="2 3" key="1">
    <citation type="journal article" date="2014" name="Genome Announc.">
        <title>Draft Genome Sequence of Kocuria palustris PEL.</title>
        <authorList>
            <person name="Sharma G."/>
            <person name="Khatri I."/>
            <person name="Subramanian S."/>
        </authorList>
    </citation>
    <scope>NUCLEOTIDE SEQUENCE [LARGE SCALE GENOMIC DNA]</scope>
    <source>
        <strain evidence="2 3">PEL</strain>
    </source>
</reference>
<evidence type="ECO:0000313" key="2">
    <source>
        <dbReference type="EMBL" id="EME36598.1"/>
    </source>
</evidence>
<feature type="transmembrane region" description="Helical" evidence="1">
    <location>
        <begin position="158"/>
        <end position="178"/>
    </location>
</feature>